<feature type="transmembrane region" description="Helical" evidence="14">
    <location>
        <begin position="3211"/>
        <end position="3231"/>
    </location>
</feature>
<dbReference type="PROSITE" id="PS50919">
    <property type="entry name" value="MIR"/>
    <property type="match status" value="2"/>
</dbReference>
<dbReference type="InterPro" id="IPR015925">
    <property type="entry name" value="Ryanodine_IP3_receptor"/>
</dbReference>
<dbReference type="PRINTS" id="PR00779">
    <property type="entry name" value="INSP3RECEPTR"/>
</dbReference>
<keyword evidence="10" id="KW-0675">Receptor</keyword>
<feature type="region of interest" description="Disordered" evidence="13">
    <location>
        <begin position="245"/>
        <end position="278"/>
    </location>
</feature>
<feature type="compositionally biased region" description="Polar residues" evidence="13">
    <location>
        <begin position="2285"/>
        <end position="2314"/>
    </location>
</feature>
<dbReference type="GO" id="GO:0005789">
    <property type="term" value="C:endoplasmic reticulum membrane"/>
    <property type="evidence" value="ECO:0007669"/>
    <property type="project" value="UniProtKB-SubCell"/>
</dbReference>
<comment type="similarity">
    <text evidence="2">Belongs to the InsP3 receptor family.</text>
</comment>
<dbReference type="SUPFAM" id="SSF100909">
    <property type="entry name" value="IP3 receptor type 1 binding core, domain 2"/>
    <property type="match status" value="1"/>
</dbReference>
<evidence type="ECO:0000256" key="1">
    <source>
        <dbReference type="ARBA" id="ARBA00004477"/>
    </source>
</evidence>
<keyword evidence="4 14" id="KW-0812">Transmembrane</keyword>
<feature type="region of interest" description="Disordered" evidence="13">
    <location>
        <begin position="2854"/>
        <end position="2886"/>
    </location>
</feature>
<feature type="compositionally biased region" description="Basic and acidic residues" evidence="13">
    <location>
        <begin position="2563"/>
        <end position="2574"/>
    </location>
</feature>
<keyword evidence="3" id="KW-0813">Transport</keyword>
<evidence type="ECO:0000256" key="2">
    <source>
        <dbReference type="ARBA" id="ARBA00009453"/>
    </source>
</evidence>
<dbReference type="Pfam" id="PF02815">
    <property type="entry name" value="MIR"/>
    <property type="match status" value="1"/>
</dbReference>
<dbReference type="InterPro" id="IPR005821">
    <property type="entry name" value="Ion_trans_dom"/>
</dbReference>
<dbReference type="Pfam" id="PF01365">
    <property type="entry name" value="RYDR_ITPR"/>
    <property type="match status" value="2"/>
</dbReference>
<feature type="compositionally biased region" description="Low complexity" evidence="13">
    <location>
        <begin position="3632"/>
        <end position="3649"/>
    </location>
</feature>
<feature type="region of interest" description="Disordered" evidence="13">
    <location>
        <begin position="3496"/>
        <end position="3516"/>
    </location>
</feature>
<dbReference type="SMART" id="SM00472">
    <property type="entry name" value="MIR"/>
    <property type="match status" value="2"/>
</dbReference>
<dbReference type="SUPFAM" id="SSF82109">
    <property type="entry name" value="MIR domain"/>
    <property type="match status" value="1"/>
</dbReference>
<dbReference type="InterPro" id="IPR014821">
    <property type="entry name" value="Ins145_P3_rcpt"/>
</dbReference>
<dbReference type="Gene3D" id="2.80.10.50">
    <property type="match status" value="2"/>
</dbReference>
<evidence type="ECO:0000256" key="8">
    <source>
        <dbReference type="ARBA" id="ARBA00023065"/>
    </source>
</evidence>
<feature type="transmembrane region" description="Helical" evidence="14">
    <location>
        <begin position="3252"/>
        <end position="3275"/>
    </location>
</feature>
<evidence type="ECO:0000256" key="3">
    <source>
        <dbReference type="ARBA" id="ARBA00022448"/>
    </source>
</evidence>
<keyword evidence="12" id="KW-0407">Ion channel</keyword>
<dbReference type="InterPro" id="IPR036300">
    <property type="entry name" value="MIR_dom_sf"/>
</dbReference>
<feature type="region of interest" description="Disordered" evidence="13">
    <location>
        <begin position="2232"/>
        <end position="2319"/>
    </location>
</feature>
<feature type="compositionally biased region" description="Basic and acidic residues" evidence="13">
    <location>
        <begin position="2243"/>
        <end position="2253"/>
    </location>
</feature>
<dbReference type="GO" id="GO:0070679">
    <property type="term" value="F:inositol 1,4,5 trisphosphate binding"/>
    <property type="evidence" value="ECO:0007669"/>
    <property type="project" value="InterPro"/>
</dbReference>
<evidence type="ECO:0000313" key="17">
    <source>
        <dbReference type="Proteomes" id="UP001209570"/>
    </source>
</evidence>
<feature type="compositionally biased region" description="Low complexity" evidence="13">
    <location>
        <begin position="962"/>
        <end position="972"/>
    </location>
</feature>
<keyword evidence="17" id="KW-1185">Reference proteome</keyword>
<dbReference type="EMBL" id="JAKCXM010000076">
    <property type="protein sequence ID" value="KAJ0403735.1"/>
    <property type="molecule type" value="Genomic_DNA"/>
</dbReference>
<proteinExistence type="inferred from homology"/>
<feature type="domain" description="MIR" evidence="15">
    <location>
        <begin position="468"/>
        <end position="521"/>
    </location>
</feature>
<dbReference type="PANTHER" id="PTHR13715">
    <property type="entry name" value="RYANODINE RECEPTOR AND IP3 RECEPTOR"/>
    <property type="match status" value="1"/>
</dbReference>
<keyword evidence="6" id="KW-0256">Endoplasmic reticulum</keyword>
<dbReference type="Gene3D" id="1.10.287.70">
    <property type="match status" value="1"/>
</dbReference>
<feature type="compositionally biased region" description="Low complexity" evidence="13">
    <location>
        <begin position="264"/>
        <end position="273"/>
    </location>
</feature>
<evidence type="ECO:0000256" key="10">
    <source>
        <dbReference type="ARBA" id="ARBA00023170"/>
    </source>
</evidence>
<evidence type="ECO:0000256" key="7">
    <source>
        <dbReference type="ARBA" id="ARBA00022989"/>
    </source>
</evidence>
<comment type="subcellular location">
    <subcellularLocation>
        <location evidence="1">Endoplasmic reticulum membrane</location>
        <topology evidence="1">Multi-pass membrane protein</topology>
    </subcellularLocation>
</comment>
<evidence type="ECO:0000256" key="14">
    <source>
        <dbReference type="SAM" id="Phobius"/>
    </source>
</evidence>
<feature type="region of interest" description="Disordered" evidence="13">
    <location>
        <begin position="1330"/>
        <end position="1364"/>
    </location>
</feature>
<keyword evidence="11" id="KW-1071">Ligand-gated ion channel</keyword>
<dbReference type="Pfam" id="PF08709">
    <property type="entry name" value="Ins145_P3_rec"/>
    <property type="match status" value="1"/>
</dbReference>
<feature type="compositionally biased region" description="Basic and acidic residues" evidence="13">
    <location>
        <begin position="2854"/>
        <end position="2870"/>
    </location>
</feature>
<feature type="region of interest" description="Disordered" evidence="13">
    <location>
        <begin position="3561"/>
        <end position="3660"/>
    </location>
</feature>
<feature type="compositionally biased region" description="Polar residues" evidence="13">
    <location>
        <begin position="1351"/>
        <end position="1360"/>
    </location>
</feature>
<comment type="caution">
    <text evidence="16">The sequence shown here is derived from an EMBL/GenBank/DDBJ whole genome shotgun (WGS) entry which is preliminary data.</text>
</comment>
<evidence type="ECO:0000256" key="12">
    <source>
        <dbReference type="ARBA" id="ARBA00023303"/>
    </source>
</evidence>
<dbReference type="PANTHER" id="PTHR13715:SF99">
    <property type="entry name" value="INOSITOL 1,4,5-TRISPHOSPHATE RECEPTOR-LIKE PROTEIN A"/>
    <property type="match status" value="1"/>
</dbReference>
<organism evidence="16 17">
    <name type="scientific">Pythium insidiosum</name>
    <name type="common">Pythiosis disease agent</name>
    <dbReference type="NCBI Taxonomy" id="114742"/>
    <lineage>
        <taxon>Eukaryota</taxon>
        <taxon>Sar</taxon>
        <taxon>Stramenopiles</taxon>
        <taxon>Oomycota</taxon>
        <taxon>Peronosporomycetes</taxon>
        <taxon>Pythiales</taxon>
        <taxon>Pythiaceae</taxon>
        <taxon>Pythium</taxon>
    </lineage>
</organism>
<feature type="domain" description="MIR" evidence="15">
    <location>
        <begin position="597"/>
        <end position="661"/>
    </location>
</feature>
<evidence type="ECO:0000256" key="9">
    <source>
        <dbReference type="ARBA" id="ARBA00023136"/>
    </source>
</evidence>
<evidence type="ECO:0000256" key="6">
    <source>
        <dbReference type="ARBA" id="ARBA00022824"/>
    </source>
</evidence>
<keyword evidence="7 14" id="KW-1133">Transmembrane helix</keyword>
<dbReference type="Pfam" id="PF08454">
    <property type="entry name" value="RIH_assoc"/>
    <property type="match status" value="1"/>
</dbReference>
<name>A0AAD5M469_PYTIN</name>
<evidence type="ECO:0000256" key="4">
    <source>
        <dbReference type="ARBA" id="ARBA00022692"/>
    </source>
</evidence>
<feature type="transmembrane region" description="Helical" evidence="14">
    <location>
        <begin position="3342"/>
        <end position="3364"/>
    </location>
</feature>
<feature type="transmembrane region" description="Helical" evidence="14">
    <location>
        <begin position="3024"/>
        <end position="3045"/>
    </location>
</feature>
<evidence type="ECO:0000313" key="16">
    <source>
        <dbReference type="EMBL" id="KAJ0403735.1"/>
    </source>
</evidence>
<dbReference type="GO" id="GO:0005220">
    <property type="term" value="F:inositol 1,4,5-trisphosphate-gated calcium channel activity"/>
    <property type="evidence" value="ECO:0007669"/>
    <property type="project" value="InterPro"/>
</dbReference>
<evidence type="ECO:0000256" key="5">
    <source>
        <dbReference type="ARBA" id="ARBA00022737"/>
    </source>
</evidence>
<keyword evidence="9 14" id="KW-0472">Membrane</keyword>
<dbReference type="InterPro" id="IPR013662">
    <property type="entry name" value="RIH_assoc-dom"/>
</dbReference>
<keyword evidence="8" id="KW-0406">Ion transport</keyword>
<accession>A0AAD5M469</accession>
<dbReference type="InterPro" id="IPR000699">
    <property type="entry name" value="RIH_dom"/>
</dbReference>
<keyword evidence="5" id="KW-0677">Repeat</keyword>
<evidence type="ECO:0000259" key="15">
    <source>
        <dbReference type="PROSITE" id="PS50919"/>
    </source>
</evidence>
<gene>
    <name evidence="16" type="ORF">P43SY_003040</name>
</gene>
<sequence>METRSSPSMTELRAVAADRGLKHFQHLSKPELFDLLQRRQGGGSSKVPLRDASTGKHVDVRPCEIAATEKKAAAKATRCSERLCARKRKAEEYDHDTVDRKRAKNVINVVDPIMLTELGHHTFEFVRRNGSIVVYNVDTLVQYILATGDFSEPETRIPFSDDDLRRIDVEARRAKLDERSVLEAKYNKHVFDEQKVKRDGLLGEYITKMLGVVEDDDAEEGEIELITCLFPSFSSIFEQIRAADKDTAAPELRQPTPSEDRVTVPRSTRSPPSFRSNSLSIDVNVPESSAAPAVLASPLTIFAAKRLPTNSHRAHPVATLASDRKSRPHAALSSSLLQYGMVISLVSDDRNGIIAAEGFASCDVRLERLAPSGDSGADAAPPKLGLGGRDERLRFERGELRLTQCSFRDCLFEVVPKMMYDATLSLQAQDCGADRSVAGAAGATLTDLQFKSDAELRLNAMTYRRLKGTNVMYGHVIQLRHVNSGRFLSADATMIPLRGAEYSQVCLEHGSPRCHFTLLPRFKLRSKGAPVQITDQLLLVAGDCVQPVSLYASTRLAPDGVSFQIVGSAAHSSQWRAIVYDSHEAPSPRSLQSRGESRGLRAGACVRLLHLESNSWLHLDPSVAAMDQSPLLLKYEAECDDAAEPSSSRLSSDSLWEIEKAAVFEGGGIKWSEAVLLRHLVTGKYLAVASEPASPRHTRSPPAMRSAPATVGAVCAQSKPHTFALLPTAVLDDDGLIPSDAVVLLQHLPSHTFLHSPDTHATTMTHIRVSSKSAQTASHAGALFSVIALPGARDEDALKIVSATPAEVNDTLLLLAYKRALMAFLAVFPRDPQAARGSPDWPQGEKEETRVALEKVEQAVADLVSFCQQSASRSPSRRRARQDMIRAHGLLALLVDMMKAPFDRYGGPLRVEQVASDPRPSPSQRVKGVVKSESLPAALQQHLMTTEPPRRSVSQRSHRSSTVRSGRSTSQTEETRMSVLACVRRIVRATSSLLVEAFQSNRDSELYMVKVAMPVLMELLGNGFQTSKPLSYLLRGDRDLVDSITSYASIIHHFFELIRSRGRSIRYMQFLVALCSSRGRGVPKTQEAICELLFNPAHGFSDAVVVPMRASASTSASASAPGLDVLVPESASCESAWTPLASFYRDFYLHRQHREAAPYCYGLLQLYVALCTDRNYLSIEQVHGMFPRKRLLACVLDATLAFSLRAVLLDLLRVAFIDCEPQKAQTCPNLTRIWTSVGDATSTAPPTAQSPEDLQFFASIKAFCMEYLERLHGKIVADDTPENQLTLSVLRVCSKLVSFGLFTSELELSRLVVAIVDILDERTDVVPRRHAPGAETALPEPTQDLLLRQQPHPSSGNSGTRWLGTTLLSESPRRATGDDDAHDYDTPPLIFRFRETAHLDGAFSSAAGDSVDPVTGVSRQYAVGSPLWLESCNARSGSKERIDALGPAPGTNSHRQPMTRAAHDADRHRVTQQNRVAMQIKDESCGILQLVDDLRLDFQISVFLSAFRAAYGDPEVGAKPRFEDFCRRVFGRVTGEDLVDAGGGHDSPLSRFLFDNRSLQCSLSLSTLAKRPVITVLLQLLMYEHPSLVSRALELLLHQFNQHDQLLKAMQSVQLLVSSETIMLYQRLKGDVDHLRRLAETTEVWMDLTSKTDFDKADSACALLRAVRQVLEMQAPSGTQRAGSQAAMLVLDTALDSPPPPQRGLPNRKLLARRHEYSLDCSLGLVSRESASLDLLHMAAYFAPTTLRNVRSTSGVSLAAEARRLLRNLKAPQHVTAMMIDGAHFFEAHTMAATTGAEPDDDKRKQRRAIRLVFEESLRFLCTFCTGDAENQALLAPHAAMLVEYIAELDVAQQALVAIYAHNEALYKAVPSDVVAAVVARLLQDPLNPRFLYLLETLVVCDERPVVENQLLVLFQIARSLENGKLLQFFDSPETTVPQFATLFERFERLQLGEANSVALEPFSDAVARDSRVLEYHVRLLHVLAACATGKSSRCQEICQQILPLGVACDVLTLTHCPDGVQFALLRFVRHAYLLAEDAEAPPSDVLLQLLWALGDTLVAAVVSYIREHHDDDVNRTARWRLDKKKKGKSVPLLLSLAKAPSESRSLYLVLWAIVPTLVALFRNFGHVAEPDGELVVRLVLALSSLLVVAMPSDWALPDATTDELEELLALLDTAAEKHTSPLLPTASLAALYDDALDREARANLEAANVDGDVFQLWESLRALEQARSPTAVLNEQLTGEPARPRPPLDRRGSISMKSLKPGLAMDPATTTAPSDRSPAKARPEQTSAVSQARSDRASSAVSTHVAPSNSTNGPPRKPASAWLKAWWRPREPPIVRNPYSRQSTMYLHATTALGGHASLEMAPTAAEDALVSRPRQQRFEAFDAFLRRVASHPHTALAMREELNRMVDGILEVERTLQHEFDASRHGSNVQLTFNDVVAKLVAHVEAFEDAGYGKTNATLLDVFCRMIAADQDWERRHAMQLQLNRLGVTRLVVQLLATRDDDAVAARCIELGVALLDGMNAEVQETFYRCWTPSVGDAFCRRLQAQIEAASSRLRTGQLDTQRRAASDERTAWRRRSVLPKDPPALDDDATTAAAAATRDTANRPTTLLFRFLQLLCEGHYLQAQRFLIRQPLAREPVNLVEATTSFLLEASLALADVDLGLMIQLFETITEFCQGPCTEAQETVTNFKFLSTVNALLMSSFERSDRAFQVQRLRAAVVVTLLSLLEGRSDRAIHLQLVQELNFAALHRNLVDAYRHFGCQYDGAYEGNVRCSDDFYLEMGFNLYILLQQLADCFPASASWIPVARRATRTPPDVTAPQDDAAANDAELLQAFQFFQAHSARVEIVWDHQRDHPGRVDSDDGRQDSSSRKSSNGGSGSGSGSSSSSASAGALIAYYFPLHPICFCLTEQSKKKLVWGVSRGANKLPDFYERSDKLVDEMAHQSRLRRRPVLSALARRSDLFKRLSFALGVAINVIVLLFYQADGIHATPYAASSVTVVYPSTGMSHQTSLAIDVGLTIAGSLQLGLCCVILVCYLINSAPLLIKKGWKRRIQAQRARLSKTMASTHRRGTHWDDRESFQDTEQLLRSLREREEEYDYLFLPRRHTATKLPKLSASKVVHADDTLSRGRYEQATSARASSAQQHPARASAWKRVWRFLFGPASVVIGGRDRELVAPDPERITRLEYVRTVAISLYFLACSARVLYYLAQIAVAILGAYVNHFFFAFHLLDIVNRYQDLSNVLRSVVRPAKVLGLTIVLYLVVVYVFAIIGFFFFREDFTPGGLTAAQREGRAPYQCQRLLQCFLVSLDQGFKSDGGLGGYLRQRQLGESTDSYLRLAFDQLYNFILIIMLLNIVFGVIIDTFASLRTADNDKLLDMQSRCFICSIDAYTFDRKTKRGFHDHIYMEHNMWHYLYLFVHIRKKPITEYNGLELYLAKLMAKKDMTFFPNHRARCLEAPVESDVAVVNHVQAMQLGHRAGLAHAGGAEPSLQLDAAVDAPRSPASGPRGVLSPRHRGADRETAIKLERMHGTIDAILAAQTEIKQEQRRLAERQAQLIESLVASSSHGNAESGQSHDVSRAPTPSSLAVPRVGRGIAMTPSSRQRSPTTAPPDLISPRVVSGVPSTPPPPSLSLPPRSISSSSRTRSQPQVFNFDAVVGDDP</sequence>
<dbReference type="InterPro" id="IPR035910">
    <property type="entry name" value="RyR/IP3R_RIH_dom_sf"/>
</dbReference>
<dbReference type="InterPro" id="IPR016093">
    <property type="entry name" value="MIR_motif"/>
</dbReference>
<reference evidence="16" key="1">
    <citation type="submission" date="2021-12" db="EMBL/GenBank/DDBJ databases">
        <title>Prjna785345.</title>
        <authorList>
            <person name="Rujirawat T."/>
            <person name="Krajaejun T."/>
        </authorList>
    </citation>
    <scope>NUCLEOTIDE SEQUENCE</scope>
    <source>
        <strain evidence="16">Pi057C3</strain>
    </source>
</reference>
<feature type="compositionally biased region" description="Polar residues" evidence="13">
    <location>
        <begin position="3597"/>
        <end position="3606"/>
    </location>
</feature>
<evidence type="ECO:0000256" key="11">
    <source>
        <dbReference type="ARBA" id="ARBA00023286"/>
    </source>
</evidence>
<dbReference type="InterPro" id="IPR000493">
    <property type="entry name" value="InsP3_rcpt"/>
</dbReference>
<dbReference type="Pfam" id="PF00520">
    <property type="entry name" value="Ion_trans"/>
    <property type="match status" value="1"/>
</dbReference>
<evidence type="ECO:0000256" key="13">
    <source>
        <dbReference type="SAM" id="MobiDB-lite"/>
    </source>
</evidence>
<dbReference type="Proteomes" id="UP001209570">
    <property type="component" value="Unassembled WGS sequence"/>
</dbReference>
<protein>
    <recommendedName>
        <fullName evidence="15">MIR domain-containing protein</fullName>
    </recommendedName>
</protein>
<feature type="region of interest" description="Disordered" evidence="13">
    <location>
        <begin position="942"/>
        <end position="974"/>
    </location>
</feature>
<feature type="region of interest" description="Disordered" evidence="13">
    <location>
        <begin position="2560"/>
        <end position="2599"/>
    </location>
</feature>
<feature type="compositionally biased region" description="Polar residues" evidence="13">
    <location>
        <begin position="3561"/>
        <end position="3584"/>
    </location>
</feature>